<gene>
    <name evidence="6" type="ORF">MENT_LOCUS41272</name>
</gene>
<proteinExistence type="predicted"/>
<organism evidence="6 7">
    <name type="scientific">Meloidogyne enterolobii</name>
    <name type="common">Root-knot nematode worm</name>
    <name type="synonym">Meloidogyne mayaguensis</name>
    <dbReference type="NCBI Taxonomy" id="390850"/>
    <lineage>
        <taxon>Eukaryota</taxon>
        <taxon>Metazoa</taxon>
        <taxon>Ecdysozoa</taxon>
        <taxon>Nematoda</taxon>
        <taxon>Chromadorea</taxon>
        <taxon>Rhabditida</taxon>
        <taxon>Tylenchina</taxon>
        <taxon>Tylenchomorpha</taxon>
        <taxon>Tylenchoidea</taxon>
        <taxon>Meloidogynidae</taxon>
        <taxon>Meloidogyninae</taxon>
        <taxon>Meloidogyne</taxon>
    </lineage>
</organism>
<evidence type="ECO:0000256" key="4">
    <source>
        <dbReference type="PROSITE-ProRule" id="PRU00175"/>
    </source>
</evidence>
<dbReference type="PANTHER" id="PTHR45969">
    <property type="entry name" value="RING ZINC FINGER PROTEIN-RELATED"/>
    <property type="match status" value="1"/>
</dbReference>
<dbReference type="InterPro" id="IPR001841">
    <property type="entry name" value="Znf_RING"/>
</dbReference>
<dbReference type="GO" id="GO:0008270">
    <property type="term" value="F:zinc ion binding"/>
    <property type="evidence" value="ECO:0007669"/>
    <property type="project" value="UniProtKB-KW"/>
</dbReference>
<dbReference type="GO" id="GO:0061630">
    <property type="term" value="F:ubiquitin protein ligase activity"/>
    <property type="evidence" value="ECO:0007669"/>
    <property type="project" value="TreeGrafter"/>
</dbReference>
<dbReference type="Proteomes" id="UP000580250">
    <property type="component" value="Unassembled WGS sequence"/>
</dbReference>
<evidence type="ECO:0000256" key="1">
    <source>
        <dbReference type="ARBA" id="ARBA00022723"/>
    </source>
</evidence>
<protein>
    <recommendedName>
        <fullName evidence="5">RING-type domain-containing protein</fullName>
    </recommendedName>
</protein>
<evidence type="ECO:0000259" key="5">
    <source>
        <dbReference type="PROSITE" id="PS50089"/>
    </source>
</evidence>
<dbReference type="EMBL" id="CAJEWN010000702">
    <property type="protein sequence ID" value="CAD2188612.1"/>
    <property type="molecule type" value="Genomic_DNA"/>
</dbReference>
<reference evidence="6 7" key="1">
    <citation type="submission" date="2020-08" db="EMBL/GenBank/DDBJ databases">
        <authorList>
            <person name="Koutsovoulos G."/>
            <person name="Danchin GJ E."/>
        </authorList>
    </citation>
    <scope>NUCLEOTIDE SEQUENCE [LARGE SCALE GENOMIC DNA]</scope>
</reference>
<dbReference type="InterPro" id="IPR013083">
    <property type="entry name" value="Znf_RING/FYVE/PHD"/>
</dbReference>
<sequence length="161" mass="19255">MGNIKKLYRQNAMLNENHQKIDLIPNRVITGMCQICRKKGFIRCRNEKIIFPNMVPIVTDIEINEKFKKEIEGKEEKEDCSVCLEKLIEQENEGKYKEIQQYQLAKFHYFHKKCLQPWLKTKDVKYVYGNYVKKEGCPMCRAEVLCKNEKKEIIPINYERS</sequence>
<keyword evidence="1" id="KW-0479">Metal-binding</keyword>
<name>A0A6V7WNQ3_MELEN</name>
<feature type="domain" description="RING-type" evidence="5">
    <location>
        <begin position="80"/>
        <end position="141"/>
    </location>
</feature>
<evidence type="ECO:0000256" key="2">
    <source>
        <dbReference type="ARBA" id="ARBA00022771"/>
    </source>
</evidence>
<evidence type="ECO:0000256" key="3">
    <source>
        <dbReference type="ARBA" id="ARBA00022833"/>
    </source>
</evidence>
<dbReference type="GO" id="GO:0016567">
    <property type="term" value="P:protein ubiquitination"/>
    <property type="evidence" value="ECO:0007669"/>
    <property type="project" value="TreeGrafter"/>
</dbReference>
<keyword evidence="3" id="KW-0862">Zinc</keyword>
<comment type="caution">
    <text evidence="6">The sequence shown here is derived from an EMBL/GenBank/DDBJ whole genome shotgun (WGS) entry which is preliminary data.</text>
</comment>
<accession>A0A6V7WNQ3</accession>
<dbReference type="AlphaFoldDB" id="A0A6V7WNQ3"/>
<evidence type="ECO:0000313" key="6">
    <source>
        <dbReference type="EMBL" id="CAD2188612.1"/>
    </source>
</evidence>
<dbReference type="PROSITE" id="PS50089">
    <property type="entry name" value="ZF_RING_2"/>
    <property type="match status" value="1"/>
</dbReference>
<dbReference type="Gene3D" id="3.30.40.10">
    <property type="entry name" value="Zinc/RING finger domain, C3HC4 (zinc finger)"/>
    <property type="match status" value="1"/>
</dbReference>
<evidence type="ECO:0000313" key="7">
    <source>
        <dbReference type="Proteomes" id="UP000580250"/>
    </source>
</evidence>
<dbReference type="PANTHER" id="PTHR45969:SF69">
    <property type="entry name" value="FINGER DOMAIN PROTEIN, PUTATIVE (AFU_ORTHOLOGUE AFUA_3G12190)-RELATED"/>
    <property type="match status" value="1"/>
</dbReference>
<keyword evidence="2 4" id="KW-0863">Zinc-finger</keyword>
<dbReference type="SUPFAM" id="SSF57850">
    <property type="entry name" value="RING/U-box"/>
    <property type="match status" value="1"/>
</dbReference>